<dbReference type="PANTHER" id="PTHR11039">
    <property type="entry name" value="NEBULIN"/>
    <property type="match status" value="1"/>
</dbReference>
<gene>
    <name evidence="4" type="primary">Neb-002</name>
</gene>
<keyword evidence="1" id="KW-0677">Repeat</keyword>
<reference evidence="4" key="1">
    <citation type="submission" date="2020-04" db="EMBL/GenBank/DDBJ databases">
        <authorList>
            <person name="Neveu A P."/>
        </authorList>
    </citation>
    <scope>NUCLEOTIDE SEQUENCE</scope>
    <source>
        <tissue evidence="4">Whole embryo</tissue>
    </source>
</reference>
<feature type="region of interest" description="Disordered" evidence="3">
    <location>
        <begin position="1"/>
        <end position="38"/>
    </location>
</feature>
<dbReference type="SMART" id="SM00227">
    <property type="entry name" value="NEBU"/>
    <property type="match status" value="9"/>
</dbReference>
<organism evidence="4">
    <name type="scientific">Phallusia mammillata</name>
    <dbReference type="NCBI Taxonomy" id="59560"/>
    <lineage>
        <taxon>Eukaryota</taxon>
        <taxon>Metazoa</taxon>
        <taxon>Chordata</taxon>
        <taxon>Tunicata</taxon>
        <taxon>Ascidiacea</taxon>
        <taxon>Phlebobranchia</taxon>
        <taxon>Ascidiidae</taxon>
        <taxon>Phallusia</taxon>
    </lineage>
</organism>
<proteinExistence type="evidence at transcript level"/>
<dbReference type="PROSITE" id="PS51216">
    <property type="entry name" value="NEBULIN"/>
    <property type="match status" value="4"/>
</dbReference>
<dbReference type="PANTHER" id="PTHR11039:SF64">
    <property type="entry name" value="NEBULIN-RELATED-ANCHORING PROTEIN-LIKE"/>
    <property type="match status" value="1"/>
</dbReference>
<accession>A0A6F9DMR0</accession>
<evidence type="ECO:0000256" key="3">
    <source>
        <dbReference type="SAM" id="MobiDB-lite"/>
    </source>
</evidence>
<evidence type="ECO:0000313" key="4">
    <source>
        <dbReference type="EMBL" id="CAB3264278.1"/>
    </source>
</evidence>
<dbReference type="AlphaFoldDB" id="A0A6F9DMR0"/>
<dbReference type="InterPro" id="IPR000900">
    <property type="entry name" value="Nebulin_repeat"/>
</dbReference>
<evidence type="ECO:0000256" key="1">
    <source>
        <dbReference type="ARBA" id="ARBA00022737"/>
    </source>
</evidence>
<evidence type="ECO:0000256" key="2">
    <source>
        <dbReference type="ARBA" id="ARBA00023203"/>
    </source>
</evidence>
<name>A0A6F9DMR0_9ASCI</name>
<keyword evidence="2" id="KW-0009">Actin-binding</keyword>
<dbReference type="EMBL" id="LR788416">
    <property type="protein sequence ID" value="CAB3264278.1"/>
    <property type="molecule type" value="mRNA"/>
</dbReference>
<sequence length="506" mass="57919">MTETDRYKAMKESDKSASEVKYREDYEKEKENGKGMQVAETHEMVLAKELKPVQSKKMYEEGSKKLLPKVQVGSDIQEITRAVSSQKLASDRTYHSEYEKEMVGKAPQDLAKSYPEYDRLRDVSKLTSKALYQKDAEKIMHHHNLPLDYPEFVRAKESAKNASDIEYQKQRKETIDKYRGFQTMDSKDHPIVQHGIKAADLISDRLYKEDWEYEKNLIFYPVHVTPGYEQALEASKFQSMAAYKKDAEKSKMKNNFRVTDTEQYQAAQNLLNLVSENKYSAEYMENRGKALHSIAETPEMAISKSVAPLLSDKTYTDKAKSIMQKYNLDSSTQSIAHALGTQKSFSPHGYMVDFKKNIIGKAPSDLVNSYPEYAVARNVTKMASKSGYGKEADKIMHTHNLPLDYPEFVRAKQNAKNASDAEYQKQRAEVINQYRGFQTMDSKEHPIVQQGIKAAELVSNALYKEDWEYDKQMIYFPAHITPGYEANADVKKVQSDVSTTVANEST</sequence>
<protein>
    <submittedName>
        <fullName evidence="4">Nebulin</fullName>
    </submittedName>
</protein>
<dbReference type="GO" id="GO:0051015">
    <property type="term" value="F:actin filament binding"/>
    <property type="evidence" value="ECO:0007669"/>
    <property type="project" value="InterPro"/>
</dbReference>
<dbReference type="GO" id="GO:0030018">
    <property type="term" value="C:Z disc"/>
    <property type="evidence" value="ECO:0007669"/>
    <property type="project" value="InterPro"/>
</dbReference>
<dbReference type="Pfam" id="PF00880">
    <property type="entry name" value="Nebulin"/>
    <property type="match status" value="3"/>
</dbReference>
<dbReference type="InterPro" id="IPR055297">
    <property type="entry name" value="NEBU/NEBL"/>
</dbReference>
<feature type="compositionally biased region" description="Basic and acidic residues" evidence="3">
    <location>
        <begin position="1"/>
        <end position="33"/>
    </location>
</feature>